<comment type="caution">
    <text evidence="2">The sequence shown here is derived from an EMBL/GenBank/DDBJ whole genome shotgun (WGS) entry which is preliminary data.</text>
</comment>
<proteinExistence type="predicted"/>
<dbReference type="SMR" id="A0A848L2Y6"/>
<name>A0A848L2Y6_9BACT</name>
<protein>
    <submittedName>
        <fullName evidence="2">Dispase autolysis-inducing protein</fullName>
    </submittedName>
</protein>
<dbReference type="SUPFAM" id="SSF110296">
    <property type="entry name" value="Oligoxyloglucan reducing end-specific cellobiohydrolase"/>
    <property type="match status" value="1"/>
</dbReference>
<sequence length="372" mass="38385">MSSSRKVLAAAVVCAAMSLSACGGGKDPQSGEVGEQQQGALTGWTVPSCTKVIGTNAITFTKDEGATLTPVSGTALSGVAYTHGLVALDTPNTMLASHNGKLLKSTNAGCNWTQVNTLDSVTLTAAQGGRAYGWAENGSSLYRIDGASTLVPLVSPVSNILGLGVDPANGLHVRVGDSVGQLYESFNGGVSWTAVGVPAATGDLVLGYTVAFDPSNLDKVFYGQAGGARVSTNGGATWTSVTGLSTTRANAFTIVVSPADNQVVWLEAMDLTTEQRHIYRSTNGGLSFAPVVTESADVTLTNGILLVAHPTNANVIYFEFGTHFQQYGTDIYKYDHAVGTVTKTHNANDGVSSIAFSPASPSVLYFGLTSTN</sequence>
<feature type="signal peptide" evidence="1">
    <location>
        <begin position="1"/>
        <end position="23"/>
    </location>
</feature>
<evidence type="ECO:0000256" key="1">
    <source>
        <dbReference type="SAM" id="SignalP"/>
    </source>
</evidence>
<reference evidence="2 3" key="1">
    <citation type="submission" date="2020-04" db="EMBL/GenBank/DDBJ databases">
        <title>Draft genome of Pyxidicoccus fallax type strain.</title>
        <authorList>
            <person name="Whitworth D.E."/>
        </authorList>
    </citation>
    <scope>NUCLEOTIDE SEQUENCE [LARGE SCALE GENOMIC DNA]</scope>
    <source>
        <strain evidence="2 3">DSM 14698</strain>
    </source>
</reference>
<dbReference type="PROSITE" id="PS51257">
    <property type="entry name" value="PROKAR_LIPOPROTEIN"/>
    <property type="match status" value="1"/>
</dbReference>
<organism evidence="2 3">
    <name type="scientific">Pyxidicoccus fallax</name>
    <dbReference type="NCBI Taxonomy" id="394095"/>
    <lineage>
        <taxon>Bacteria</taxon>
        <taxon>Pseudomonadati</taxon>
        <taxon>Myxococcota</taxon>
        <taxon>Myxococcia</taxon>
        <taxon>Myxococcales</taxon>
        <taxon>Cystobacterineae</taxon>
        <taxon>Myxococcaceae</taxon>
        <taxon>Pyxidicoccus</taxon>
    </lineage>
</organism>
<keyword evidence="1" id="KW-0732">Signal</keyword>
<dbReference type="CDD" id="cd15482">
    <property type="entry name" value="Sialidase_non-viral"/>
    <property type="match status" value="1"/>
</dbReference>
<dbReference type="InterPro" id="IPR015943">
    <property type="entry name" value="WD40/YVTN_repeat-like_dom_sf"/>
</dbReference>
<dbReference type="Proteomes" id="UP000518300">
    <property type="component" value="Unassembled WGS sequence"/>
</dbReference>
<dbReference type="EMBL" id="JABBJJ010000001">
    <property type="protein sequence ID" value="NMO13270.1"/>
    <property type="molecule type" value="Genomic_DNA"/>
</dbReference>
<dbReference type="RefSeq" id="WP_169342551.1">
    <property type="nucleotide sequence ID" value="NZ_JABBJJ010000001.1"/>
</dbReference>
<evidence type="ECO:0000313" key="3">
    <source>
        <dbReference type="Proteomes" id="UP000518300"/>
    </source>
</evidence>
<feature type="chain" id="PRO_5032585098" evidence="1">
    <location>
        <begin position="24"/>
        <end position="372"/>
    </location>
</feature>
<gene>
    <name evidence="2" type="ORF">HG543_00070</name>
</gene>
<dbReference type="Gene3D" id="2.130.10.10">
    <property type="entry name" value="YVTN repeat-like/Quinoprotein amine dehydrogenase"/>
    <property type="match status" value="1"/>
</dbReference>
<keyword evidence="3" id="KW-1185">Reference proteome</keyword>
<dbReference type="AlphaFoldDB" id="A0A848L2Y6"/>
<evidence type="ECO:0000313" key="2">
    <source>
        <dbReference type="EMBL" id="NMO13270.1"/>
    </source>
</evidence>
<accession>A0A848L2Y6</accession>